<dbReference type="InterPro" id="IPR036890">
    <property type="entry name" value="HATPase_C_sf"/>
</dbReference>
<keyword evidence="2" id="KW-1003">Cell membrane</keyword>
<evidence type="ECO:0000313" key="12">
    <source>
        <dbReference type="Proteomes" id="UP000657177"/>
    </source>
</evidence>
<evidence type="ECO:0000256" key="4">
    <source>
        <dbReference type="ARBA" id="ARBA00022679"/>
    </source>
</evidence>
<dbReference type="EMBL" id="JAAKDE010000004">
    <property type="protein sequence ID" value="MBA2132488.1"/>
    <property type="molecule type" value="Genomic_DNA"/>
</dbReference>
<dbReference type="GO" id="GO:0000155">
    <property type="term" value="F:phosphorelay sensor kinase activity"/>
    <property type="evidence" value="ECO:0007669"/>
    <property type="project" value="InterPro"/>
</dbReference>
<evidence type="ECO:0000256" key="2">
    <source>
        <dbReference type="ARBA" id="ARBA00022475"/>
    </source>
</evidence>
<gene>
    <name evidence="11" type="ORF">G5B42_02870</name>
</gene>
<keyword evidence="6 11" id="KW-0418">Kinase</keyword>
<evidence type="ECO:0000256" key="5">
    <source>
        <dbReference type="ARBA" id="ARBA00022692"/>
    </source>
</evidence>
<dbReference type="InterPro" id="IPR033479">
    <property type="entry name" value="dCache_1"/>
</dbReference>
<keyword evidence="8 9" id="KW-0472">Membrane</keyword>
<dbReference type="PANTHER" id="PTHR34220">
    <property type="entry name" value="SENSOR HISTIDINE KINASE YPDA"/>
    <property type="match status" value="1"/>
</dbReference>
<keyword evidence="7 9" id="KW-1133">Transmembrane helix</keyword>
<keyword evidence="4" id="KW-0808">Transferase</keyword>
<dbReference type="Gene3D" id="6.10.340.10">
    <property type="match status" value="1"/>
</dbReference>
<feature type="domain" description="HAMP" evidence="10">
    <location>
        <begin position="334"/>
        <end position="386"/>
    </location>
</feature>
<dbReference type="Pfam" id="PF02518">
    <property type="entry name" value="HATPase_c"/>
    <property type="match status" value="1"/>
</dbReference>
<dbReference type="InterPro" id="IPR003594">
    <property type="entry name" value="HATPase_dom"/>
</dbReference>
<dbReference type="InterPro" id="IPR050640">
    <property type="entry name" value="Bact_2-comp_sensor_kinase"/>
</dbReference>
<dbReference type="InterPro" id="IPR003660">
    <property type="entry name" value="HAMP_dom"/>
</dbReference>
<dbReference type="Pfam" id="PF06580">
    <property type="entry name" value="His_kinase"/>
    <property type="match status" value="1"/>
</dbReference>
<proteinExistence type="predicted"/>
<name>A0A8J6I025_9FIRM</name>
<dbReference type="GO" id="GO:0005886">
    <property type="term" value="C:plasma membrane"/>
    <property type="evidence" value="ECO:0007669"/>
    <property type="project" value="UniProtKB-SubCell"/>
</dbReference>
<dbReference type="Pfam" id="PF00672">
    <property type="entry name" value="HAMP"/>
    <property type="match status" value="1"/>
</dbReference>
<comment type="caution">
    <text evidence="11">The sequence shown here is derived from an EMBL/GenBank/DDBJ whole genome shotgun (WGS) entry which is preliminary data.</text>
</comment>
<organism evidence="11 12">
    <name type="scientific">Capillibacterium thermochitinicola</name>
    <dbReference type="NCBI Taxonomy" id="2699427"/>
    <lineage>
        <taxon>Bacteria</taxon>
        <taxon>Bacillati</taxon>
        <taxon>Bacillota</taxon>
        <taxon>Capillibacterium</taxon>
    </lineage>
</organism>
<dbReference type="Proteomes" id="UP000657177">
    <property type="component" value="Unassembled WGS sequence"/>
</dbReference>
<evidence type="ECO:0000256" key="3">
    <source>
        <dbReference type="ARBA" id="ARBA00022553"/>
    </source>
</evidence>
<dbReference type="SUPFAM" id="SSF55874">
    <property type="entry name" value="ATPase domain of HSP90 chaperone/DNA topoisomerase II/histidine kinase"/>
    <property type="match status" value="1"/>
</dbReference>
<feature type="transmembrane region" description="Helical" evidence="9">
    <location>
        <begin position="23"/>
        <end position="46"/>
    </location>
</feature>
<sequence length="605" mass="69024">MIFETVRHKVVQRYMNLSIRDKILLLNFIVIILIALIIGIFSYLVYARNIIQKISTVNLRDTRQVKQKIDTLQQEIYELSTYLCLWDQIQTVLNLDEIGAISLNDLNKAMMPLSGFLAFKEAISFISIYGENGLEYYTSKDGSAGIGPLSRIKEEPIYREAVARKGGPLWVTLTGGHQPFIKDNRNPKIAMFRSLLDLNRLEPHGLLMVCINLGFLEELLRKNLDYPESSILIINEDQEIIAAVSAGNPWPRWTDLGEVLPSYLSAMEGEHIVALKHDQLLLTYSTLAQNNWKVVYLVPTRIVLQAVKTILLLTIVVIFLCLLIGFVLSVWTSSLVTKPISKLLSSMQRVKAGNFQEKVDFLYEDEIGRLGAQYNAMIDHIHQLINRVFKLQLKQKEAELRALQAQINPHFLYNTLDTIYWKAQKAGAEEIGEMIYALAVLFRLTLNRGEDFISVENEKRLIEHYILLQKKRFNDKLAYEIDFEEKILNYMIPKLILQPFVENAVIHGAEKKEGKTLITVRGYYQAGRLCFVIADNGAGMAEEVLAWLQEGRPCHKTGNGGYAIHNVRERLELYYPDRYQLLIDSKEGAGTKVELMIPAGEKGVS</sequence>
<dbReference type="PANTHER" id="PTHR34220:SF7">
    <property type="entry name" value="SENSOR HISTIDINE KINASE YPDA"/>
    <property type="match status" value="1"/>
</dbReference>
<dbReference type="Pfam" id="PF02743">
    <property type="entry name" value="dCache_1"/>
    <property type="match status" value="1"/>
</dbReference>
<dbReference type="CDD" id="cd06225">
    <property type="entry name" value="HAMP"/>
    <property type="match status" value="1"/>
</dbReference>
<protein>
    <submittedName>
        <fullName evidence="11">Sensor histidine kinase</fullName>
    </submittedName>
</protein>
<accession>A0A8J6I025</accession>
<keyword evidence="3" id="KW-0597">Phosphoprotein</keyword>
<dbReference type="InterPro" id="IPR010559">
    <property type="entry name" value="Sig_transdc_His_kin_internal"/>
</dbReference>
<dbReference type="SMART" id="SM00304">
    <property type="entry name" value="HAMP"/>
    <property type="match status" value="1"/>
</dbReference>
<dbReference type="SUPFAM" id="SSF158472">
    <property type="entry name" value="HAMP domain-like"/>
    <property type="match status" value="1"/>
</dbReference>
<comment type="subcellular location">
    <subcellularLocation>
        <location evidence="1">Cell membrane</location>
        <topology evidence="1">Multi-pass membrane protein</topology>
    </subcellularLocation>
</comment>
<keyword evidence="5 9" id="KW-0812">Transmembrane</keyword>
<evidence type="ECO:0000259" key="10">
    <source>
        <dbReference type="PROSITE" id="PS50885"/>
    </source>
</evidence>
<dbReference type="RefSeq" id="WP_181338933.1">
    <property type="nucleotide sequence ID" value="NZ_JAAKDE010000004.1"/>
</dbReference>
<evidence type="ECO:0000256" key="1">
    <source>
        <dbReference type="ARBA" id="ARBA00004651"/>
    </source>
</evidence>
<feature type="transmembrane region" description="Helical" evidence="9">
    <location>
        <begin position="310"/>
        <end position="331"/>
    </location>
</feature>
<dbReference type="AlphaFoldDB" id="A0A8J6I025"/>
<evidence type="ECO:0000256" key="6">
    <source>
        <dbReference type="ARBA" id="ARBA00022777"/>
    </source>
</evidence>
<dbReference type="PROSITE" id="PS50885">
    <property type="entry name" value="HAMP"/>
    <property type="match status" value="1"/>
</dbReference>
<evidence type="ECO:0000256" key="9">
    <source>
        <dbReference type="SAM" id="Phobius"/>
    </source>
</evidence>
<evidence type="ECO:0000256" key="7">
    <source>
        <dbReference type="ARBA" id="ARBA00022989"/>
    </source>
</evidence>
<reference evidence="11" key="1">
    <citation type="submission" date="2020-06" db="EMBL/GenBank/DDBJ databases">
        <title>Novel chitinolytic bacterium.</title>
        <authorList>
            <person name="Ungkulpasvich U."/>
            <person name="Kosugi A."/>
            <person name="Uke A."/>
        </authorList>
    </citation>
    <scope>NUCLEOTIDE SEQUENCE</scope>
    <source>
        <strain evidence="11">UUS1-1</strain>
    </source>
</reference>
<dbReference type="Gene3D" id="3.30.565.10">
    <property type="entry name" value="Histidine kinase-like ATPase, C-terminal domain"/>
    <property type="match status" value="1"/>
</dbReference>
<keyword evidence="12" id="KW-1185">Reference proteome</keyword>
<evidence type="ECO:0000256" key="8">
    <source>
        <dbReference type="ARBA" id="ARBA00023136"/>
    </source>
</evidence>
<evidence type="ECO:0000313" key="11">
    <source>
        <dbReference type="EMBL" id="MBA2132488.1"/>
    </source>
</evidence>